<evidence type="ECO:0000256" key="1">
    <source>
        <dbReference type="ARBA" id="ARBA00022679"/>
    </source>
</evidence>
<feature type="compositionally biased region" description="Low complexity" evidence="4">
    <location>
        <begin position="63"/>
        <end position="78"/>
    </location>
</feature>
<dbReference type="Proteomes" id="UP000032749">
    <property type="component" value="Chromosome"/>
</dbReference>
<dbReference type="GO" id="GO:0008817">
    <property type="term" value="F:corrinoid adenosyltransferase activity"/>
    <property type="evidence" value="ECO:0007669"/>
    <property type="project" value="UniProtKB-EC"/>
</dbReference>
<dbReference type="SUPFAM" id="SSF89028">
    <property type="entry name" value="Cobalamin adenosyltransferase-like"/>
    <property type="match status" value="1"/>
</dbReference>
<evidence type="ECO:0000313" key="6">
    <source>
        <dbReference type="EMBL" id="CCK75305.1"/>
    </source>
</evidence>
<dbReference type="InterPro" id="IPR009194">
    <property type="entry name" value="AdoTrfase_EutT"/>
</dbReference>
<gene>
    <name evidence="6" type="primary">eutT</name>
    <name evidence="6" type="ORF">OLEAN_C11290</name>
</gene>
<dbReference type="EMBL" id="FO203512">
    <property type="protein sequence ID" value="CCK75305.1"/>
    <property type="molecule type" value="Genomic_DNA"/>
</dbReference>
<evidence type="ECO:0000256" key="2">
    <source>
        <dbReference type="ARBA" id="ARBA00022741"/>
    </source>
</evidence>
<feature type="region of interest" description="Disordered" evidence="4">
    <location>
        <begin position="60"/>
        <end position="100"/>
    </location>
</feature>
<organism evidence="6 7">
    <name type="scientific">Oleispira antarctica RB-8</name>
    <dbReference type="NCBI Taxonomy" id="698738"/>
    <lineage>
        <taxon>Bacteria</taxon>
        <taxon>Pseudomonadati</taxon>
        <taxon>Pseudomonadota</taxon>
        <taxon>Gammaproteobacteria</taxon>
        <taxon>Oceanospirillales</taxon>
        <taxon>Oceanospirillaceae</taxon>
        <taxon>Oleispira</taxon>
    </lineage>
</organism>
<dbReference type="InterPro" id="IPR016030">
    <property type="entry name" value="CblAdoTrfase-like"/>
</dbReference>
<keyword evidence="7" id="KW-1185">Reference proteome</keyword>
<dbReference type="EC" id="2.5.1.17" evidence="6"/>
<dbReference type="HOGENOM" id="CLU_093470_1_0_6"/>
<dbReference type="OrthoDB" id="306726at2"/>
<keyword evidence="1 6" id="KW-0808">Transferase</keyword>
<keyword evidence="3" id="KW-0067">ATP-binding</keyword>
<dbReference type="InterPro" id="IPR036451">
    <property type="entry name" value="CblAdoTrfase-like_sf"/>
</dbReference>
<dbReference type="STRING" id="698738.OLEAN_C11290"/>
<dbReference type="Gene3D" id="1.20.1200.10">
    <property type="entry name" value="Cobalamin adenosyltransferase-like"/>
    <property type="match status" value="1"/>
</dbReference>
<sequence length="292" mass="32583">MPSFITESWLRQEFGLGHGTEIHLPAHSKLTPSAAQLLAERKIRTRYIDDEGRVYLSEGGLGSQAQSQAQAHSQTHAQRQTEQKVTRVHPLTSGNAQPANNCAVCSSHVDKKPELLTLLDDKELVPKTHPRIRLRGKLDTLIAQTVFVQTQFDPAKKYPLLHKLLADLRSYIGNILRCEVTGETLLPLGMGKLDDDVIHRISHQPLKYLGHDHILPEQCHGPNVAQLNLLRALVREVELEACSTFIDDTYKLTREDIVQGLNRLSSAFYVLMLITLVSESGITVSLEKVASL</sequence>
<accession>R4YLC6</accession>
<dbReference type="GO" id="GO:0009236">
    <property type="term" value="P:cobalamin biosynthetic process"/>
    <property type="evidence" value="ECO:0007669"/>
    <property type="project" value="InterPro"/>
</dbReference>
<feature type="domain" description="Cobalamin adenosyltransferase-like" evidence="5">
    <location>
        <begin position="117"/>
        <end position="273"/>
    </location>
</feature>
<keyword evidence="2" id="KW-0547">Nucleotide-binding</keyword>
<dbReference type="Pfam" id="PF01923">
    <property type="entry name" value="Cob_adeno_trans"/>
    <property type="match status" value="1"/>
</dbReference>
<dbReference type="KEGG" id="oai:OLEAN_C11290"/>
<dbReference type="PIRSF" id="PIRSF012294">
    <property type="entry name" value="ATR_EutT"/>
    <property type="match status" value="1"/>
</dbReference>
<name>R4YLC6_OLEAN</name>
<dbReference type="GO" id="GO:0006580">
    <property type="term" value="P:ethanolamine metabolic process"/>
    <property type="evidence" value="ECO:0007669"/>
    <property type="project" value="InterPro"/>
</dbReference>
<evidence type="ECO:0000256" key="3">
    <source>
        <dbReference type="ARBA" id="ARBA00022840"/>
    </source>
</evidence>
<protein>
    <submittedName>
        <fullName evidence="6">Ethanolamine utilization cobalamin adenosyltransferase</fullName>
        <ecNumber evidence="6">2.5.1.17</ecNumber>
    </submittedName>
</protein>
<dbReference type="PATRIC" id="fig|698738.3.peg.1174"/>
<reference evidence="6 7" key="1">
    <citation type="journal article" date="2013" name="Nat. Commun.">
        <title>Genome sequence and functional genomic analysis of the oil-degrading bacterium Oleispira antarctica.</title>
        <authorList>
            <person name="Kube M."/>
            <person name="Chernikova T.N."/>
            <person name="Al-Ramahi Y."/>
            <person name="Beloqui A."/>
            <person name="Lopez-Cortez N."/>
            <person name="Guazzaroni M.E."/>
            <person name="Heipieper H.J."/>
            <person name="Klages S."/>
            <person name="Kotsyurbenko O.R."/>
            <person name="Langer I."/>
            <person name="Nechitaylo T.Y."/>
            <person name="Lunsdorf H."/>
            <person name="Fernandez M."/>
            <person name="Juarez S."/>
            <person name="Ciordia S."/>
            <person name="Singer A."/>
            <person name="Kagan O."/>
            <person name="Egorova O."/>
            <person name="Petit P.A."/>
            <person name="Stogios P."/>
            <person name="Kim Y."/>
            <person name="Tchigvintsev A."/>
            <person name="Flick R."/>
            <person name="Denaro R."/>
            <person name="Genovese M."/>
            <person name="Albar J.P."/>
            <person name="Reva O.N."/>
            <person name="Martinez-Gomariz M."/>
            <person name="Tran H."/>
            <person name="Ferrer M."/>
            <person name="Savchenko A."/>
            <person name="Yakunin A.F."/>
            <person name="Yakimov M.M."/>
            <person name="Golyshina O.V."/>
            <person name="Reinhardt R."/>
            <person name="Golyshin P.N."/>
        </authorList>
    </citation>
    <scope>NUCLEOTIDE SEQUENCE [LARGE SCALE GENOMIC DNA]</scope>
</reference>
<dbReference type="GO" id="GO:0005524">
    <property type="term" value="F:ATP binding"/>
    <property type="evidence" value="ECO:0007669"/>
    <property type="project" value="UniProtKB-KW"/>
</dbReference>
<evidence type="ECO:0000313" key="7">
    <source>
        <dbReference type="Proteomes" id="UP000032749"/>
    </source>
</evidence>
<dbReference type="NCBIfam" id="NF011595">
    <property type="entry name" value="PRK15020.1"/>
    <property type="match status" value="1"/>
</dbReference>
<evidence type="ECO:0000259" key="5">
    <source>
        <dbReference type="Pfam" id="PF01923"/>
    </source>
</evidence>
<proteinExistence type="predicted"/>
<evidence type="ECO:0000256" key="4">
    <source>
        <dbReference type="SAM" id="MobiDB-lite"/>
    </source>
</evidence>
<dbReference type="AlphaFoldDB" id="R4YLC6"/>